<feature type="region of interest" description="Disordered" evidence="8">
    <location>
        <begin position="14"/>
        <end position="103"/>
    </location>
</feature>
<accession>A0AA38VRJ2</accession>
<comment type="subcellular location">
    <subcellularLocation>
        <location evidence="1">Mitochondrion inner membrane</location>
        <topology evidence="1">Single-pass membrane protein</topology>
    </subcellularLocation>
</comment>
<evidence type="ECO:0000256" key="7">
    <source>
        <dbReference type="PROSITE-ProRule" id="PRU01094"/>
    </source>
</evidence>
<evidence type="ECO:0000256" key="2">
    <source>
        <dbReference type="ARBA" id="ARBA00022692"/>
    </source>
</evidence>
<protein>
    <recommendedName>
        <fullName evidence="9">Letm1 RBD domain-containing protein</fullName>
    </recommendedName>
</protein>
<dbReference type="InterPro" id="IPR044202">
    <property type="entry name" value="LETM1/MDM38-like"/>
</dbReference>
<sequence length="379" mass="40620">MPLAPSFLLQLAGAARTASSRAALPLLDPRPSTLLPSRTRSSRQTKRSASTSSFSSSSTPADDAPKPTPTLTTATTTLSPAAANPPASTRPPHLALPTRSPTTSTASHLFATGKAYLAFYKSGLHQIYLNTRLVWSLRNPGPSSSPSPVRAPGATTRSAWLLRARWRHDVRRVPLFALLLLVCGELTPFAVLALPGAVPLTCRIPRQVEQLRRRGEARRADAFGRLAEASSSTAATAAGRSVVSAVDRTTAVRHVARVLGLVSRAWDHVPGAWALLGPLAERRARMRVHFLAQDDALLAQAGGVPALEAEEVRLACEDRGLDVLGKDEGELPGLLARWLELSGAEGEGERARRVCALLMLRPEEWPEEAGKLDVPGWEL</sequence>
<evidence type="ECO:0000313" key="10">
    <source>
        <dbReference type="EMBL" id="KAJ9148501.1"/>
    </source>
</evidence>
<evidence type="ECO:0000256" key="6">
    <source>
        <dbReference type="ARBA" id="ARBA00023136"/>
    </source>
</evidence>
<evidence type="ECO:0000256" key="4">
    <source>
        <dbReference type="ARBA" id="ARBA00022989"/>
    </source>
</evidence>
<feature type="compositionally biased region" description="Low complexity" evidence="8">
    <location>
        <begin position="14"/>
        <end position="39"/>
    </location>
</feature>
<feature type="domain" description="Letm1 RBD" evidence="9">
    <location>
        <begin position="169"/>
        <end position="379"/>
    </location>
</feature>
<dbReference type="PROSITE" id="PS51758">
    <property type="entry name" value="LETM1_RBD"/>
    <property type="match status" value="1"/>
</dbReference>
<dbReference type="Pfam" id="PF07766">
    <property type="entry name" value="LETM1_RBD"/>
    <property type="match status" value="1"/>
</dbReference>
<gene>
    <name evidence="10" type="ORF">NKR23_g4865</name>
</gene>
<name>A0AA38VRJ2_9PEZI</name>
<evidence type="ECO:0000256" key="5">
    <source>
        <dbReference type="ARBA" id="ARBA00023128"/>
    </source>
</evidence>
<evidence type="ECO:0000256" key="8">
    <source>
        <dbReference type="SAM" id="MobiDB-lite"/>
    </source>
</evidence>
<dbReference type="GO" id="GO:0043022">
    <property type="term" value="F:ribosome binding"/>
    <property type="evidence" value="ECO:0007669"/>
    <property type="project" value="InterPro"/>
</dbReference>
<keyword evidence="11" id="KW-1185">Reference proteome</keyword>
<organism evidence="10 11">
    <name type="scientific">Pleurostoma richardsiae</name>
    <dbReference type="NCBI Taxonomy" id="41990"/>
    <lineage>
        <taxon>Eukaryota</taxon>
        <taxon>Fungi</taxon>
        <taxon>Dikarya</taxon>
        <taxon>Ascomycota</taxon>
        <taxon>Pezizomycotina</taxon>
        <taxon>Sordariomycetes</taxon>
        <taxon>Sordariomycetidae</taxon>
        <taxon>Calosphaeriales</taxon>
        <taxon>Pleurostomataceae</taxon>
        <taxon>Pleurostoma</taxon>
    </lineage>
</organism>
<evidence type="ECO:0000259" key="9">
    <source>
        <dbReference type="PROSITE" id="PS51758"/>
    </source>
</evidence>
<dbReference type="InterPro" id="IPR033122">
    <property type="entry name" value="LETM1-like_RBD"/>
</dbReference>
<keyword evidence="6" id="KW-0472">Membrane</keyword>
<dbReference type="GO" id="GO:0030003">
    <property type="term" value="P:intracellular monoatomic cation homeostasis"/>
    <property type="evidence" value="ECO:0007669"/>
    <property type="project" value="TreeGrafter"/>
</dbReference>
<dbReference type="EMBL" id="JANBVO010000012">
    <property type="protein sequence ID" value="KAJ9148501.1"/>
    <property type="molecule type" value="Genomic_DNA"/>
</dbReference>
<comment type="caution">
    <text evidence="10">The sequence shown here is derived from an EMBL/GenBank/DDBJ whole genome shotgun (WGS) entry which is preliminary data.</text>
</comment>
<feature type="compositionally biased region" description="Low complexity" evidence="8">
    <location>
        <begin position="47"/>
        <end position="62"/>
    </location>
</feature>
<evidence type="ECO:0000313" key="11">
    <source>
        <dbReference type="Proteomes" id="UP001174694"/>
    </source>
</evidence>
<keyword evidence="5 7" id="KW-0496">Mitochondrion</keyword>
<feature type="compositionally biased region" description="Low complexity" evidence="8">
    <location>
        <begin position="69"/>
        <end position="92"/>
    </location>
</feature>
<dbReference type="Proteomes" id="UP001174694">
    <property type="component" value="Unassembled WGS sequence"/>
</dbReference>
<dbReference type="PANTHER" id="PTHR14009:SF6">
    <property type="entry name" value="LETM1 RBD DOMAIN-CONTAINING PROTEIN"/>
    <property type="match status" value="1"/>
</dbReference>
<dbReference type="PANTHER" id="PTHR14009">
    <property type="entry name" value="LEUCINE ZIPPER-EF-HAND CONTAINING TRANSMEMBRANE PROTEIN"/>
    <property type="match status" value="1"/>
</dbReference>
<dbReference type="AlphaFoldDB" id="A0AA38VRJ2"/>
<keyword evidence="3" id="KW-0999">Mitochondrion inner membrane</keyword>
<dbReference type="GO" id="GO:0005743">
    <property type="term" value="C:mitochondrial inner membrane"/>
    <property type="evidence" value="ECO:0007669"/>
    <property type="project" value="UniProtKB-SubCell"/>
</dbReference>
<keyword evidence="2" id="KW-0812">Transmembrane</keyword>
<keyword evidence="4" id="KW-1133">Transmembrane helix</keyword>
<evidence type="ECO:0000256" key="3">
    <source>
        <dbReference type="ARBA" id="ARBA00022792"/>
    </source>
</evidence>
<evidence type="ECO:0000256" key="1">
    <source>
        <dbReference type="ARBA" id="ARBA00004434"/>
    </source>
</evidence>
<reference evidence="10" key="1">
    <citation type="submission" date="2022-07" db="EMBL/GenBank/DDBJ databases">
        <title>Fungi with potential for degradation of polypropylene.</title>
        <authorList>
            <person name="Gostincar C."/>
        </authorList>
    </citation>
    <scope>NUCLEOTIDE SEQUENCE</scope>
    <source>
        <strain evidence="10">EXF-13308</strain>
    </source>
</reference>
<proteinExistence type="predicted"/>